<evidence type="ECO:0000256" key="1">
    <source>
        <dbReference type="ARBA" id="ARBA00004141"/>
    </source>
</evidence>
<feature type="transmembrane region" description="Helical" evidence="6">
    <location>
        <begin position="98"/>
        <end position="115"/>
    </location>
</feature>
<evidence type="ECO:0000259" key="7">
    <source>
        <dbReference type="PROSITE" id="PS50850"/>
    </source>
</evidence>
<feature type="transmembrane region" description="Helical" evidence="6">
    <location>
        <begin position="266"/>
        <end position="283"/>
    </location>
</feature>
<reference evidence="8" key="1">
    <citation type="submission" date="2020-05" db="EMBL/GenBank/DDBJ databases">
        <authorList>
            <person name="Chiriac C."/>
            <person name="Salcher M."/>
            <person name="Ghai R."/>
            <person name="Kavagutti S V."/>
        </authorList>
    </citation>
    <scope>NUCLEOTIDE SEQUENCE</scope>
</reference>
<dbReference type="InterPro" id="IPR011701">
    <property type="entry name" value="MFS"/>
</dbReference>
<dbReference type="GO" id="GO:0005886">
    <property type="term" value="C:plasma membrane"/>
    <property type="evidence" value="ECO:0007669"/>
    <property type="project" value="TreeGrafter"/>
</dbReference>
<keyword evidence="5 6" id="KW-0472">Membrane</keyword>
<dbReference type="CDD" id="cd17320">
    <property type="entry name" value="MFS_MdfA_MDR_like"/>
    <property type="match status" value="1"/>
</dbReference>
<dbReference type="EMBL" id="CAEZYH010000098">
    <property type="protein sequence ID" value="CAB4730000.1"/>
    <property type="molecule type" value="Genomic_DNA"/>
</dbReference>
<sequence>MPLPVPQIIQRRFTNRQGTPVRKVATGREFIILLTSLMASAALSIDLMLPAFPDMRREFGMSPDSTKVSWIVTSYFLGLAVGPWLYGPASDRYGRRAPLFAGLTLFIAGALLASVAPSWGWVIAARFIWGLGTAAPRALSTAMIRDRYEGTAMAQLMSRMVAVFLLVPILAPSIGAGLIKIAPWRIVFWVPAGVALILMVWSRRLPETLALDKRRPFTWSAVGQAGREVVTHRATLSFIVAMTFLFAVMTTYLSGSEVIVEDVYGYGSWFPMIFGTLAVLLAINSLNNARIVQRMGINKLVRQSALVGVGTSLLLVIVSLTNHGKPNFWLFFIALALVVPIAQGLVPNCNTAAMMPVPHIAGTASSIIATVSTAGAALLGNLATSQFDGTVRPLALIIFTFISIGAIAIFIGTKARTT</sequence>
<proteinExistence type="predicted"/>
<keyword evidence="2" id="KW-0813">Transport</keyword>
<feature type="transmembrane region" description="Helical" evidence="6">
    <location>
        <begin position="160"/>
        <end position="180"/>
    </location>
</feature>
<protein>
    <submittedName>
        <fullName evidence="8">Unannotated protein</fullName>
    </submittedName>
</protein>
<organism evidence="8">
    <name type="scientific">freshwater metagenome</name>
    <dbReference type="NCBI Taxonomy" id="449393"/>
    <lineage>
        <taxon>unclassified sequences</taxon>
        <taxon>metagenomes</taxon>
        <taxon>ecological metagenomes</taxon>
    </lineage>
</organism>
<evidence type="ECO:0000256" key="2">
    <source>
        <dbReference type="ARBA" id="ARBA00022448"/>
    </source>
</evidence>
<evidence type="ECO:0000313" key="11">
    <source>
        <dbReference type="EMBL" id="CAB4893543.1"/>
    </source>
</evidence>
<evidence type="ECO:0000313" key="8">
    <source>
        <dbReference type="EMBL" id="CAB4730000.1"/>
    </source>
</evidence>
<feature type="transmembrane region" description="Helical" evidence="6">
    <location>
        <begin position="234"/>
        <end position="254"/>
    </location>
</feature>
<dbReference type="PROSITE" id="PS50850">
    <property type="entry name" value="MFS"/>
    <property type="match status" value="1"/>
</dbReference>
<comment type="subcellular location">
    <subcellularLocation>
        <location evidence="1">Membrane</location>
        <topology evidence="1">Multi-pass membrane protein</topology>
    </subcellularLocation>
</comment>
<feature type="transmembrane region" description="Helical" evidence="6">
    <location>
        <begin position="68"/>
        <end position="86"/>
    </location>
</feature>
<name>A0A6J6S4S1_9ZZZZ</name>
<keyword evidence="4 6" id="KW-1133">Transmembrane helix</keyword>
<evidence type="ECO:0000313" key="12">
    <source>
        <dbReference type="EMBL" id="CAB5033257.1"/>
    </source>
</evidence>
<dbReference type="GO" id="GO:0022857">
    <property type="term" value="F:transmembrane transporter activity"/>
    <property type="evidence" value="ECO:0007669"/>
    <property type="project" value="InterPro"/>
</dbReference>
<accession>A0A6J6S4S1</accession>
<feature type="domain" description="Major facilitator superfamily (MFS) profile" evidence="7">
    <location>
        <begin position="30"/>
        <end position="418"/>
    </location>
</feature>
<dbReference type="EMBL" id="CAFBPS010000100">
    <property type="protein sequence ID" value="CAB5033257.1"/>
    <property type="molecule type" value="Genomic_DNA"/>
</dbReference>
<feature type="transmembrane region" description="Helical" evidence="6">
    <location>
        <begin position="30"/>
        <end position="48"/>
    </location>
</feature>
<dbReference type="EMBL" id="CAFBMF010000022">
    <property type="protein sequence ID" value="CAB4893543.1"/>
    <property type="molecule type" value="Genomic_DNA"/>
</dbReference>
<feature type="transmembrane region" description="Helical" evidence="6">
    <location>
        <begin position="360"/>
        <end position="382"/>
    </location>
</feature>
<dbReference type="InterPro" id="IPR020846">
    <property type="entry name" value="MFS_dom"/>
</dbReference>
<dbReference type="PANTHER" id="PTHR23502:SF132">
    <property type="entry name" value="POLYAMINE TRANSPORTER 2-RELATED"/>
    <property type="match status" value="1"/>
</dbReference>
<feature type="transmembrane region" description="Helical" evidence="6">
    <location>
        <begin position="394"/>
        <end position="413"/>
    </location>
</feature>
<evidence type="ECO:0000256" key="3">
    <source>
        <dbReference type="ARBA" id="ARBA00022692"/>
    </source>
</evidence>
<evidence type="ECO:0000313" key="9">
    <source>
        <dbReference type="EMBL" id="CAB4816779.1"/>
    </source>
</evidence>
<feature type="transmembrane region" description="Helical" evidence="6">
    <location>
        <begin position="328"/>
        <end position="348"/>
    </location>
</feature>
<dbReference type="InterPro" id="IPR036259">
    <property type="entry name" value="MFS_trans_sf"/>
</dbReference>
<dbReference type="AlphaFoldDB" id="A0A6J6S4S1"/>
<evidence type="ECO:0000256" key="5">
    <source>
        <dbReference type="ARBA" id="ARBA00023136"/>
    </source>
</evidence>
<feature type="transmembrane region" description="Helical" evidence="6">
    <location>
        <begin position="186"/>
        <end position="205"/>
    </location>
</feature>
<feature type="transmembrane region" description="Helical" evidence="6">
    <location>
        <begin position="304"/>
        <end position="322"/>
    </location>
</feature>
<evidence type="ECO:0000313" key="10">
    <source>
        <dbReference type="EMBL" id="CAB4870488.1"/>
    </source>
</evidence>
<dbReference type="EMBL" id="CAFAAL010000190">
    <property type="protein sequence ID" value="CAB4816779.1"/>
    <property type="molecule type" value="Genomic_DNA"/>
</dbReference>
<dbReference type="EMBL" id="CAFBLJ010000044">
    <property type="protein sequence ID" value="CAB4870488.1"/>
    <property type="molecule type" value="Genomic_DNA"/>
</dbReference>
<dbReference type="Pfam" id="PF07690">
    <property type="entry name" value="MFS_1"/>
    <property type="match status" value="1"/>
</dbReference>
<dbReference type="SUPFAM" id="SSF103473">
    <property type="entry name" value="MFS general substrate transporter"/>
    <property type="match status" value="1"/>
</dbReference>
<gene>
    <name evidence="8" type="ORF">UFOPK2658_01624</name>
    <name evidence="9" type="ORF">UFOPK3004_01601</name>
    <name evidence="10" type="ORF">UFOPK3304_00969</name>
    <name evidence="11" type="ORF">UFOPK3494_00536</name>
    <name evidence="12" type="ORF">UFOPK4134_01227</name>
</gene>
<evidence type="ECO:0000256" key="6">
    <source>
        <dbReference type="SAM" id="Phobius"/>
    </source>
</evidence>
<evidence type="ECO:0000256" key="4">
    <source>
        <dbReference type="ARBA" id="ARBA00022989"/>
    </source>
</evidence>
<dbReference type="Gene3D" id="1.20.1720.10">
    <property type="entry name" value="Multidrug resistance protein D"/>
    <property type="match status" value="1"/>
</dbReference>
<feature type="transmembrane region" description="Helical" evidence="6">
    <location>
        <begin position="121"/>
        <end position="139"/>
    </location>
</feature>
<keyword evidence="3 6" id="KW-0812">Transmembrane</keyword>
<dbReference type="PANTHER" id="PTHR23502">
    <property type="entry name" value="MAJOR FACILITATOR SUPERFAMILY"/>
    <property type="match status" value="1"/>
</dbReference>